<feature type="region of interest" description="Disordered" evidence="5">
    <location>
        <begin position="319"/>
        <end position="576"/>
    </location>
</feature>
<name>A0ABV9SME6_9ACTN</name>
<dbReference type="InterPro" id="IPR000719">
    <property type="entry name" value="Prot_kinase_dom"/>
</dbReference>
<feature type="transmembrane region" description="Helical" evidence="6">
    <location>
        <begin position="581"/>
        <end position="605"/>
    </location>
</feature>
<evidence type="ECO:0000313" key="9">
    <source>
        <dbReference type="Proteomes" id="UP001595858"/>
    </source>
</evidence>
<keyword evidence="9" id="KW-1185">Reference proteome</keyword>
<proteinExistence type="predicted"/>
<feature type="compositionally biased region" description="Low complexity" evidence="5">
    <location>
        <begin position="422"/>
        <end position="437"/>
    </location>
</feature>
<keyword evidence="3 8" id="KW-0418">Kinase</keyword>
<gene>
    <name evidence="8" type="ORF">ACFPCZ_12010</name>
</gene>
<feature type="compositionally biased region" description="Pro residues" evidence="5">
    <location>
        <begin position="488"/>
        <end position="499"/>
    </location>
</feature>
<keyword evidence="6" id="KW-0812">Transmembrane</keyword>
<sequence>MTATQPLTDDDPRRIGGYALTARLGQGGQGVVYLGQDDSDGAPVAVKTLHSDGIDAAGLRRQLGEEIETARRVARFCTAQVLAADVDSDPPYVVSEYIEGPTLREIVRRDGPMRGASLERLAVGTLTALAAIHQAGIVHRDFKPGNVLMGPDGPRVIDFGIARALEGTAILTSQIAGTPAYMAPEQIAGEALGPAVDLFSWGSTIVYAANGSSPFGQDSLHEVLHNVTSEPPELGALDGRLREIAARCLAKDPAERPTAAETLMGVLGVAMADPAAAAPEEPETPAGDAGALPVHTLAAGAVAAAAPEARERTAAELRDSLPHGAGEPGGDEGVFRSFPPTAPPPGTGPHYGPAAQTPPAAPSGPQTPPPPAGPTGGAPRPNPPAGDWSAPGSGAASQPPHGASSGPQRPYPGGGPAPMPPTGGQQPFGPGHSAPASGPQPPLAPGPGGGPGGPPPGQQQAYGPGPATPPPSPYAPQAAAGPTGGQAPPGPGPQPPQRPSGPASGPQSPYGPAGAAPPHAQSGPQTPYAPGPGGPGGPVSGPQAPAPYGPVGAGPQTGGQQPYGPAGTAPAKPSGGSGAGVIVGIVAGASLLVVVLVGIVIAVILS</sequence>
<keyword evidence="6" id="KW-0472">Membrane</keyword>
<evidence type="ECO:0000313" key="8">
    <source>
        <dbReference type="EMBL" id="MFC4867355.1"/>
    </source>
</evidence>
<dbReference type="InterPro" id="IPR011009">
    <property type="entry name" value="Kinase-like_dom_sf"/>
</dbReference>
<accession>A0ABV9SME6</accession>
<dbReference type="EMBL" id="JBHSIY010000010">
    <property type="protein sequence ID" value="MFC4867355.1"/>
    <property type="molecule type" value="Genomic_DNA"/>
</dbReference>
<keyword evidence="2" id="KW-0547">Nucleotide-binding</keyword>
<protein>
    <submittedName>
        <fullName evidence="8">Protein kinase</fullName>
    </submittedName>
</protein>
<dbReference type="Gene3D" id="1.10.510.10">
    <property type="entry name" value="Transferase(Phosphotransferase) domain 1"/>
    <property type="match status" value="1"/>
</dbReference>
<feature type="domain" description="Protein kinase" evidence="7">
    <location>
        <begin position="18"/>
        <end position="276"/>
    </location>
</feature>
<feature type="compositionally biased region" description="Low complexity" evidence="5">
    <location>
        <begin position="558"/>
        <end position="574"/>
    </location>
</feature>
<keyword evidence="4" id="KW-0067">ATP-binding</keyword>
<keyword evidence="6" id="KW-1133">Transmembrane helix</keyword>
<evidence type="ECO:0000259" key="7">
    <source>
        <dbReference type="PROSITE" id="PS50011"/>
    </source>
</evidence>
<feature type="compositionally biased region" description="Pro residues" evidence="5">
    <location>
        <begin position="409"/>
        <end position="421"/>
    </location>
</feature>
<reference evidence="9" key="1">
    <citation type="journal article" date="2019" name="Int. J. Syst. Evol. Microbiol.">
        <title>The Global Catalogue of Microorganisms (GCM) 10K type strain sequencing project: providing services to taxonomists for standard genome sequencing and annotation.</title>
        <authorList>
            <consortium name="The Broad Institute Genomics Platform"/>
            <consortium name="The Broad Institute Genome Sequencing Center for Infectious Disease"/>
            <person name="Wu L."/>
            <person name="Ma J."/>
        </authorList>
    </citation>
    <scope>NUCLEOTIDE SEQUENCE [LARGE SCALE GENOMIC DNA]</scope>
    <source>
        <strain evidence="9">CGMCC 4.7304</strain>
    </source>
</reference>
<dbReference type="GO" id="GO:0016301">
    <property type="term" value="F:kinase activity"/>
    <property type="evidence" value="ECO:0007669"/>
    <property type="project" value="UniProtKB-KW"/>
</dbReference>
<organism evidence="8 9">
    <name type="scientific">Streptomonospora arabica</name>
    <dbReference type="NCBI Taxonomy" id="412417"/>
    <lineage>
        <taxon>Bacteria</taxon>
        <taxon>Bacillati</taxon>
        <taxon>Actinomycetota</taxon>
        <taxon>Actinomycetes</taxon>
        <taxon>Streptosporangiales</taxon>
        <taxon>Nocardiopsidaceae</taxon>
        <taxon>Streptomonospora</taxon>
    </lineage>
</organism>
<keyword evidence="1" id="KW-0808">Transferase</keyword>
<dbReference type="CDD" id="cd14014">
    <property type="entry name" value="STKc_PknB_like"/>
    <property type="match status" value="1"/>
</dbReference>
<dbReference type="PROSITE" id="PS00108">
    <property type="entry name" value="PROTEIN_KINASE_ST"/>
    <property type="match status" value="1"/>
</dbReference>
<dbReference type="PANTHER" id="PTHR43289:SF34">
    <property type="entry name" value="SERINE_THREONINE-PROTEIN KINASE YBDM-RELATED"/>
    <property type="match status" value="1"/>
</dbReference>
<feature type="compositionally biased region" description="Pro residues" evidence="5">
    <location>
        <begin position="359"/>
        <end position="373"/>
    </location>
</feature>
<feature type="compositionally biased region" description="Low complexity" evidence="5">
    <location>
        <begin position="500"/>
        <end position="526"/>
    </location>
</feature>
<evidence type="ECO:0000256" key="6">
    <source>
        <dbReference type="SAM" id="Phobius"/>
    </source>
</evidence>
<dbReference type="RefSeq" id="WP_344142432.1">
    <property type="nucleotide sequence ID" value="NZ_BAAAQI010000004.1"/>
</dbReference>
<dbReference type="Pfam" id="PF00069">
    <property type="entry name" value="Pkinase"/>
    <property type="match status" value="1"/>
</dbReference>
<feature type="compositionally biased region" description="Low complexity" evidence="5">
    <location>
        <begin position="348"/>
        <end position="358"/>
    </location>
</feature>
<dbReference type="SUPFAM" id="SSF56112">
    <property type="entry name" value="Protein kinase-like (PK-like)"/>
    <property type="match status" value="1"/>
</dbReference>
<evidence type="ECO:0000256" key="4">
    <source>
        <dbReference type="ARBA" id="ARBA00022840"/>
    </source>
</evidence>
<dbReference type="PANTHER" id="PTHR43289">
    <property type="entry name" value="MITOGEN-ACTIVATED PROTEIN KINASE KINASE KINASE 20-RELATED"/>
    <property type="match status" value="1"/>
</dbReference>
<comment type="caution">
    <text evidence="8">The sequence shown here is derived from an EMBL/GenBank/DDBJ whole genome shotgun (WGS) entry which is preliminary data.</text>
</comment>
<evidence type="ECO:0000256" key="2">
    <source>
        <dbReference type="ARBA" id="ARBA00022741"/>
    </source>
</evidence>
<evidence type="ECO:0000256" key="5">
    <source>
        <dbReference type="SAM" id="MobiDB-lite"/>
    </source>
</evidence>
<evidence type="ECO:0000256" key="1">
    <source>
        <dbReference type="ARBA" id="ARBA00022679"/>
    </source>
</evidence>
<dbReference type="InterPro" id="IPR008271">
    <property type="entry name" value="Ser/Thr_kinase_AS"/>
</dbReference>
<dbReference type="Gene3D" id="3.30.200.20">
    <property type="entry name" value="Phosphorylase Kinase, domain 1"/>
    <property type="match status" value="1"/>
</dbReference>
<evidence type="ECO:0000256" key="3">
    <source>
        <dbReference type="ARBA" id="ARBA00022777"/>
    </source>
</evidence>
<dbReference type="Proteomes" id="UP001595858">
    <property type="component" value="Unassembled WGS sequence"/>
</dbReference>
<dbReference type="PROSITE" id="PS50011">
    <property type="entry name" value="PROTEIN_KINASE_DOM"/>
    <property type="match status" value="1"/>
</dbReference>